<evidence type="ECO:0000256" key="5">
    <source>
        <dbReference type="HAMAP-Rule" id="MF_00006"/>
    </source>
</evidence>
<keyword evidence="9" id="KW-1185">Reference proteome</keyword>
<comment type="pathway">
    <text evidence="2 5">Amino-acid biosynthesis; L-arginine biosynthesis; L-arginine from L-ornithine and carbamoyl phosphate: step 3/3.</text>
</comment>
<evidence type="ECO:0000313" key="8">
    <source>
        <dbReference type="EMBL" id="WMW65582.1"/>
    </source>
</evidence>
<dbReference type="RefSeq" id="WP_309541576.1">
    <property type="nucleotide sequence ID" value="NZ_CP133659.1"/>
</dbReference>
<dbReference type="InterPro" id="IPR020557">
    <property type="entry name" value="Fumarate_lyase_CS"/>
</dbReference>
<proteinExistence type="inferred from homology"/>
<dbReference type="GO" id="GO:0004056">
    <property type="term" value="F:argininosuccinate lyase activity"/>
    <property type="evidence" value="ECO:0007669"/>
    <property type="project" value="UniProtKB-EC"/>
</dbReference>
<evidence type="ECO:0000259" key="7">
    <source>
        <dbReference type="Pfam" id="PF14698"/>
    </source>
</evidence>
<protein>
    <recommendedName>
        <fullName evidence="3 5">Argininosuccinate lyase</fullName>
        <shortName evidence="5">ASAL</shortName>
        <ecNumber evidence="3 5">4.3.2.1</ecNumber>
    </recommendedName>
    <alternativeName>
        <fullName evidence="5">Arginosuccinase</fullName>
    </alternativeName>
</protein>
<dbReference type="InterPro" id="IPR029419">
    <property type="entry name" value="Arg_succ_lyase_C"/>
</dbReference>
<keyword evidence="5" id="KW-0028">Amino-acid biosynthesis</keyword>
<evidence type="ECO:0000256" key="2">
    <source>
        <dbReference type="ARBA" id="ARBA00004941"/>
    </source>
</evidence>
<evidence type="ECO:0000313" key="9">
    <source>
        <dbReference type="Proteomes" id="UP001180616"/>
    </source>
</evidence>
<dbReference type="EC" id="4.3.2.1" evidence="3 5"/>
<dbReference type="PANTHER" id="PTHR43814">
    <property type="entry name" value="ARGININOSUCCINATE LYASE"/>
    <property type="match status" value="1"/>
</dbReference>
<dbReference type="PROSITE" id="PS00163">
    <property type="entry name" value="FUMARATE_LYASES"/>
    <property type="match status" value="1"/>
</dbReference>
<evidence type="ECO:0000256" key="4">
    <source>
        <dbReference type="ARBA" id="ARBA00022571"/>
    </source>
</evidence>
<dbReference type="PRINTS" id="PR00145">
    <property type="entry name" value="ARGSUCLYASE"/>
</dbReference>
<feature type="domain" description="Fumarate lyase N-terminal" evidence="6">
    <location>
        <begin position="9"/>
        <end position="303"/>
    </location>
</feature>
<dbReference type="InterPro" id="IPR008948">
    <property type="entry name" value="L-Aspartase-like"/>
</dbReference>
<dbReference type="HAMAP" id="MF_00006">
    <property type="entry name" value="Arg_succ_lyase"/>
    <property type="match status" value="1"/>
</dbReference>
<keyword evidence="4 5" id="KW-0055">Arginine biosynthesis</keyword>
<dbReference type="Gene3D" id="1.10.40.30">
    <property type="entry name" value="Fumarase/aspartase (C-terminal domain)"/>
    <property type="match status" value="1"/>
</dbReference>
<dbReference type="SUPFAM" id="SSF48557">
    <property type="entry name" value="L-aspartase-like"/>
    <property type="match status" value="1"/>
</dbReference>
<dbReference type="Pfam" id="PF14698">
    <property type="entry name" value="ASL_C2"/>
    <property type="match status" value="1"/>
</dbReference>
<keyword evidence="5" id="KW-0963">Cytoplasm</keyword>
<dbReference type="InterPro" id="IPR024083">
    <property type="entry name" value="Fumarase/histidase_N"/>
</dbReference>
<keyword evidence="5 8" id="KW-0456">Lyase</keyword>
<comment type="similarity">
    <text evidence="5">Belongs to the lyase 1 family. Argininosuccinate lyase subfamily.</text>
</comment>
<dbReference type="InterPro" id="IPR022761">
    <property type="entry name" value="Fumarate_lyase_N"/>
</dbReference>
<sequence>MAEKKMWGGRFRQATAALVEEYTQSVSFDRALYAQDIAGSKAHARMLAKQGVLTADEAARIVEGLDMVLAEIEGGTFVWRRELEDVHMNIESRLTELVGDVGKKLHTGRSRNDQVALDFRLFVSDRIRAWRGLARDLVGVLAERAGEHANTLLPGCTHMQPAQPVSLGHHLLAYAWMLRRDAERLSDCDRRARVCPLGAAALAGTTYPLDPAYVAEQLDMYGTFRNSMDAVSDRDFVLESLFCGATIMAHLSRLCEEIIIWANPAFGFVRLPDAYATGSSIMPQKKNPDVAEIMRGKTGRVYGALTAMLTTVKGLPMTYNRDMQEDKEPFLDCDRTVSASLEIMAGMLRELGFNEGRMRAALRAGFLNATELADYLVGKGIPFREAHHLTGAAVALAEERSITLEELPLADLQAICDRIGDDVYAVLDPAAAVARREMPGGTGPASVAAQLAELADWLEE</sequence>
<dbReference type="Gene3D" id="1.10.275.10">
    <property type="entry name" value="Fumarase/aspartase (N-terminal domain)"/>
    <property type="match status" value="1"/>
</dbReference>
<dbReference type="InterPro" id="IPR000362">
    <property type="entry name" value="Fumarate_lyase_fam"/>
</dbReference>
<dbReference type="Gene3D" id="1.20.200.10">
    <property type="entry name" value="Fumarase/aspartase (Central domain)"/>
    <property type="match status" value="1"/>
</dbReference>
<dbReference type="EMBL" id="CP133659">
    <property type="protein sequence ID" value="WMW65582.1"/>
    <property type="molecule type" value="Genomic_DNA"/>
</dbReference>
<dbReference type="PRINTS" id="PR00149">
    <property type="entry name" value="FUMRATELYASE"/>
</dbReference>
<comment type="catalytic activity">
    <reaction evidence="1 5">
        <text>2-(N(omega)-L-arginino)succinate = fumarate + L-arginine</text>
        <dbReference type="Rhea" id="RHEA:24020"/>
        <dbReference type="ChEBI" id="CHEBI:29806"/>
        <dbReference type="ChEBI" id="CHEBI:32682"/>
        <dbReference type="ChEBI" id="CHEBI:57472"/>
        <dbReference type="EC" id="4.3.2.1"/>
    </reaction>
</comment>
<name>A0ABY9R1T9_9BACT</name>
<feature type="domain" description="Argininosuccinate lyase C-terminal" evidence="7">
    <location>
        <begin position="366"/>
        <end position="434"/>
    </location>
</feature>
<reference evidence="8" key="1">
    <citation type="submission" date="2023-09" db="EMBL/GenBank/DDBJ databases">
        <authorList>
            <consortium name="CW5 consortium"/>
            <person name="Lu C.-W."/>
        </authorList>
    </citation>
    <scope>NUCLEOTIDE SEQUENCE</scope>
    <source>
        <strain evidence="8">KPS</strain>
    </source>
</reference>
<dbReference type="NCBIfam" id="TIGR00838">
    <property type="entry name" value="argH"/>
    <property type="match status" value="1"/>
</dbReference>
<accession>A0ABY9R1T9</accession>
<comment type="subcellular location">
    <subcellularLocation>
        <location evidence="5">Cytoplasm</location>
    </subcellularLocation>
</comment>
<dbReference type="CDD" id="cd01359">
    <property type="entry name" value="Argininosuccinate_lyase"/>
    <property type="match status" value="1"/>
</dbReference>
<dbReference type="InterPro" id="IPR009049">
    <property type="entry name" value="Argininosuccinate_lyase"/>
</dbReference>
<evidence type="ECO:0000259" key="6">
    <source>
        <dbReference type="Pfam" id="PF00206"/>
    </source>
</evidence>
<gene>
    <name evidence="5 8" type="primary">argH</name>
    <name evidence="8" type="ORF">KPS_000068</name>
</gene>
<evidence type="ECO:0000256" key="1">
    <source>
        <dbReference type="ARBA" id="ARBA00000985"/>
    </source>
</evidence>
<dbReference type="Pfam" id="PF00206">
    <property type="entry name" value="Lyase_1"/>
    <property type="match status" value="1"/>
</dbReference>
<organism evidence="8 9">
    <name type="scientific">Nitratidesulfovibrio liaohensis</name>
    <dbReference type="NCBI Taxonomy" id="2604158"/>
    <lineage>
        <taxon>Bacteria</taxon>
        <taxon>Pseudomonadati</taxon>
        <taxon>Thermodesulfobacteriota</taxon>
        <taxon>Desulfovibrionia</taxon>
        <taxon>Desulfovibrionales</taxon>
        <taxon>Desulfovibrionaceae</taxon>
        <taxon>Nitratidesulfovibrio</taxon>
    </lineage>
</organism>
<dbReference type="Proteomes" id="UP001180616">
    <property type="component" value="Chromosome"/>
</dbReference>
<evidence type="ECO:0000256" key="3">
    <source>
        <dbReference type="ARBA" id="ARBA00012338"/>
    </source>
</evidence>
<dbReference type="PANTHER" id="PTHR43814:SF1">
    <property type="entry name" value="ARGININOSUCCINATE LYASE"/>
    <property type="match status" value="1"/>
</dbReference>